<evidence type="ECO:0000313" key="3">
    <source>
        <dbReference type="EMBL" id="MDC8829587.1"/>
    </source>
</evidence>
<name>A0ABT5KXU8_9ALTE</name>
<dbReference type="EMBL" id="JAQQXP010000001">
    <property type="protein sequence ID" value="MDC8829587.1"/>
    <property type="molecule type" value="Genomic_DNA"/>
</dbReference>
<feature type="transmembrane region" description="Helical" evidence="1">
    <location>
        <begin position="6"/>
        <end position="26"/>
    </location>
</feature>
<comment type="caution">
    <text evidence="3">The sequence shown here is derived from an EMBL/GenBank/DDBJ whole genome shotgun (WGS) entry which is preliminary data.</text>
</comment>
<keyword evidence="1" id="KW-1133">Transmembrane helix</keyword>
<evidence type="ECO:0000313" key="4">
    <source>
        <dbReference type="Proteomes" id="UP001218788"/>
    </source>
</evidence>
<gene>
    <name evidence="3" type="ORF">OIK42_02315</name>
</gene>
<proteinExistence type="predicted"/>
<dbReference type="Proteomes" id="UP001218788">
    <property type="component" value="Unassembled WGS sequence"/>
</dbReference>
<accession>A0ABT5KXU8</accession>
<feature type="domain" description="DUF6436" evidence="2">
    <location>
        <begin position="50"/>
        <end position="174"/>
    </location>
</feature>
<protein>
    <submittedName>
        <fullName evidence="3">DUF6436 domain-containing protein</fullName>
    </submittedName>
</protein>
<dbReference type="Pfam" id="PF20029">
    <property type="entry name" value="DUF6436"/>
    <property type="match status" value="1"/>
</dbReference>
<organism evidence="3 4">
    <name type="scientific">Alteromonas gilva</name>
    <dbReference type="NCBI Taxonomy" id="2987522"/>
    <lineage>
        <taxon>Bacteria</taxon>
        <taxon>Pseudomonadati</taxon>
        <taxon>Pseudomonadota</taxon>
        <taxon>Gammaproteobacteria</taxon>
        <taxon>Alteromonadales</taxon>
        <taxon>Alteromonadaceae</taxon>
        <taxon>Alteromonas/Salinimonas group</taxon>
        <taxon>Alteromonas</taxon>
    </lineage>
</organism>
<reference evidence="3 4" key="1">
    <citation type="submission" date="2022-10" db="EMBL/GenBank/DDBJ databases">
        <title>Alteromonas sp. chi3 Genome sequencing.</title>
        <authorList>
            <person name="Park S."/>
        </authorList>
    </citation>
    <scope>NUCLEOTIDE SEQUENCE [LARGE SCALE GENOMIC DNA]</scope>
    <source>
        <strain evidence="4">chi3</strain>
    </source>
</reference>
<keyword evidence="4" id="KW-1185">Reference proteome</keyword>
<dbReference type="InterPro" id="IPR045494">
    <property type="entry name" value="DUF6436"/>
</dbReference>
<keyword evidence="1" id="KW-0472">Membrane</keyword>
<evidence type="ECO:0000259" key="2">
    <source>
        <dbReference type="Pfam" id="PF20029"/>
    </source>
</evidence>
<evidence type="ECO:0000256" key="1">
    <source>
        <dbReference type="SAM" id="Phobius"/>
    </source>
</evidence>
<dbReference type="RefSeq" id="WP_273638038.1">
    <property type="nucleotide sequence ID" value="NZ_JAQQXP010000001.1"/>
</dbReference>
<sequence>MSNRVITAAVIVWAVAILGALMVANLDQIKMFDPQMKLAQAASQPEFDQQFAAHLSAAGVGPGSLVHMRASQRCYCDTLTEPHQQELTQALADKGYRVTQLSLTEHSTLRRYIDAFPALAVVDKQGKLRYLGPYATGYGCFTGNNLVAEISQLATATDYYGASVNTDAKGCFCAV</sequence>
<keyword evidence="1" id="KW-0812">Transmembrane</keyword>